<dbReference type="Gene3D" id="3.30.420.10">
    <property type="entry name" value="Ribonuclease H-like superfamily/Ribonuclease H"/>
    <property type="match status" value="1"/>
</dbReference>
<evidence type="ECO:0000313" key="3">
    <source>
        <dbReference type="RefSeq" id="XP_065667858.1"/>
    </source>
</evidence>
<dbReference type="PANTHER" id="PTHR19303:SF74">
    <property type="entry name" value="POGO TRANSPOSABLE ELEMENT WITH KRAB DOMAIN"/>
    <property type="match status" value="1"/>
</dbReference>
<proteinExistence type="predicted"/>
<feature type="domain" description="DDE-1" evidence="1">
    <location>
        <begin position="174"/>
        <end position="270"/>
    </location>
</feature>
<organism evidence="2 3">
    <name type="scientific">Hydra vulgaris</name>
    <name type="common">Hydra</name>
    <name type="synonym">Hydra attenuata</name>
    <dbReference type="NCBI Taxonomy" id="6087"/>
    <lineage>
        <taxon>Eukaryota</taxon>
        <taxon>Metazoa</taxon>
        <taxon>Cnidaria</taxon>
        <taxon>Hydrozoa</taxon>
        <taxon>Hydroidolina</taxon>
        <taxon>Anthoathecata</taxon>
        <taxon>Aplanulata</taxon>
        <taxon>Hydridae</taxon>
        <taxon>Hydra</taxon>
    </lineage>
</organism>
<protein>
    <submittedName>
        <fullName evidence="3">Uncharacterized protein LOC136088123</fullName>
    </submittedName>
</protein>
<evidence type="ECO:0000259" key="1">
    <source>
        <dbReference type="Pfam" id="PF03184"/>
    </source>
</evidence>
<dbReference type="InterPro" id="IPR050863">
    <property type="entry name" value="CenT-Element_Derived"/>
</dbReference>
<dbReference type="GeneID" id="136088123"/>
<reference evidence="3" key="1">
    <citation type="submission" date="2025-08" db="UniProtKB">
        <authorList>
            <consortium name="RefSeq"/>
        </authorList>
    </citation>
    <scope>IDENTIFICATION</scope>
</reference>
<accession>A0ABM4D0U6</accession>
<sequence>MPLPIPASDIYFGLSPYEARKLAFECFVKYNLNFPKSWLKLSKAGPDWMRRFLNRNSGLSIRTPEATSLARATSFNRANAGVFFQKLSDVLDRNYFFASNIYNVDETGITTVPKPNKVIARKGIKQVGALTSQERGTLVTMVLAVNACGNSVPPMFLFPRKKCFDHFIRDGPNECIGASNGSGWMNEECFVTYLNHFIRHVKPTKESPVLLLLDNYQSHLTVRLITLCKDNGIILLSFPPHCSHKFQPLDKSVFGPFKKCVPNAQDSWMKQWPGKTMSIYNLPGIAKIALQHSLTQQNITSGFRVAGIFPYNKDIFSDADFAPSFVTDRPATQSKAGIDISISTSISDAIPSLASIEFTPECKTSAKSTT</sequence>
<dbReference type="Pfam" id="PF03184">
    <property type="entry name" value="DDE_1"/>
    <property type="match status" value="1"/>
</dbReference>
<name>A0ABM4D0U6_HYDVU</name>
<dbReference type="RefSeq" id="XP_065667858.1">
    <property type="nucleotide sequence ID" value="XM_065811786.1"/>
</dbReference>
<dbReference type="PANTHER" id="PTHR19303">
    <property type="entry name" value="TRANSPOSON"/>
    <property type="match status" value="1"/>
</dbReference>
<evidence type="ECO:0000313" key="2">
    <source>
        <dbReference type="Proteomes" id="UP001652625"/>
    </source>
</evidence>
<gene>
    <name evidence="3" type="primary">LOC136088123</name>
</gene>
<keyword evidence="2" id="KW-1185">Reference proteome</keyword>
<dbReference type="InterPro" id="IPR004875">
    <property type="entry name" value="DDE_SF_endonuclease_dom"/>
</dbReference>
<dbReference type="Proteomes" id="UP001652625">
    <property type="component" value="Chromosome 12"/>
</dbReference>
<dbReference type="InterPro" id="IPR036397">
    <property type="entry name" value="RNaseH_sf"/>
</dbReference>